<dbReference type="PANTHER" id="PTHR24365">
    <property type="entry name" value="TOLL-LIKE RECEPTOR"/>
    <property type="match status" value="1"/>
</dbReference>
<accession>A0ABD3XQ24</accession>
<dbReference type="PROSITE" id="PS50104">
    <property type="entry name" value="TIR"/>
    <property type="match status" value="1"/>
</dbReference>
<dbReference type="SUPFAM" id="SSF52058">
    <property type="entry name" value="L domain-like"/>
    <property type="match status" value="1"/>
</dbReference>
<dbReference type="EMBL" id="JBJQND010000001">
    <property type="protein sequence ID" value="KAL3888291.1"/>
    <property type="molecule type" value="Genomic_DNA"/>
</dbReference>
<evidence type="ECO:0000256" key="4">
    <source>
        <dbReference type="ARBA" id="ARBA00022729"/>
    </source>
</evidence>
<evidence type="ECO:0000256" key="5">
    <source>
        <dbReference type="ARBA" id="ARBA00022989"/>
    </source>
</evidence>
<comment type="caution">
    <text evidence="9">The sequence shown here is derived from an EMBL/GenBank/DDBJ whole genome shotgun (WGS) entry which is preliminary data.</text>
</comment>
<keyword evidence="4" id="KW-0732">Signal</keyword>
<dbReference type="Gene3D" id="3.80.10.10">
    <property type="entry name" value="Ribonuclease Inhibitor"/>
    <property type="match status" value="2"/>
</dbReference>
<dbReference type="SUPFAM" id="SSF52200">
    <property type="entry name" value="Toll/Interleukin receptor TIR domain"/>
    <property type="match status" value="1"/>
</dbReference>
<evidence type="ECO:0000256" key="1">
    <source>
        <dbReference type="ARBA" id="ARBA00004167"/>
    </source>
</evidence>
<dbReference type="Pfam" id="PF13676">
    <property type="entry name" value="TIR_2"/>
    <property type="match status" value="1"/>
</dbReference>
<dbReference type="Proteomes" id="UP001634394">
    <property type="component" value="Unassembled WGS sequence"/>
</dbReference>
<dbReference type="Gene3D" id="3.40.50.10140">
    <property type="entry name" value="Toll/interleukin-1 receptor homology (TIR) domain"/>
    <property type="match status" value="1"/>
</dbReference>
<protein>
    <recommendedName>
        <fullName evidence="8">TIR domain-containing protein</fullName>
    </recommendedName>
</protein>
<gene>
    <name evidence="9" type="ORF">ACJMK2_000662</name>
</gene>
<dbReference type="InterPro" id="IPR000157">
    <property type="entry name" value="TIR_dom"/>
</dbReference>
<sequence length="814" mass="94047">MAFGSKRVYTRLVYYSIQSFERLLSTCSLLMYQSILVMVLHISEASPNCTVNGIHYFCNNIATLTDFPLVLPINVRKVTLMGTNDLEPSFSGERFTHHTWANVSELSILEFTNVDRIESGFLNGLKELKFLSVSSCTHLDEIDPDTFYSTPNIEELHFNWNRVLGLSMVEAALIGKLSNFRYLSLIAIQRVKQHVVLGENFLKALHSKNLTYLDISRVNAIYVEHILVPDVLANIVNLNLSYSSIVYSHEITDKTISLINNMHLLDLTGIRFMIWRYNMKGEKLLKVSELLNPMYLFLQGVLNTGSKVRVDVKIHFESCDFKFPKMLDISRNGLTRLNITFLGDCRANELEALNLEGNDIEYISTDLLGRFPSLKVLDLSNNRLIKMQDLYEFSNIFSQNNDLEIVYLRYNHLTFVPSDLFISNSKIQMIDLSENELTYVNINLHKAEHLQLINLTRNRLRSLPVSFLVQFESIHRKQNTEINQRSYATNVLFKQFHDKSLIVKMYRYGYNASEEIQFDESHYIFPQYVMIDILVNQFVCDCDTLAFMEWILFKNHDIINMTVLSCKYANDVKLLNIELLQMIERNCQLASNIGIGVASSIAIIISIVTFAIKIHLRRKSVRRNQDFDNLKQEILKENTHFEFLIFVSYCSKDAQIVEENILPSLNRYIHKTFNTEKDLVCTGESDFVPGLRIIEEIHRCVSRSLVVVPVITPSFLQSQWSQEECVAAVERNKQVVILMKKHTDTSRAIVTIQHLIGQYTRGTWSDNEGAFVIRPCWNTICEGIIQAASEAFRHYKRHKCTEPAEDNILLEEMV</sequence>
<proteinExistence type="inferred from homology"/>
<dbReference type="SUPFAM" id="SSF52047">
    <property type="entry name" value="RNI-like"/>
    <property type="match status" value="1"/>
</dbReference>
<evidence type="ECO:0000256" key="3">
    <source>
        <dbReference type="ARBA" id="ARBA00022692"/>
    </source>
</evidence>
<dbReference type="Pfam" id="PF13855">
    <property type="entry name" value="LRR_8"/>
    <property type="match status" value="2"/>
</dbReference>
<feature type="domain" description="TIR" evidence="8">
    <location>
        <begin position="641"/>
        <end position="792"/>
    </location>
</feature>
<evidence type="ECO:0000256" key="6">
    <source>
        <dbReference type="ARBA" id="ARBA00023136"/>
    </source>
</evidence>
<keyword evidence="10" id="KW-1185">Reference proteome</keyword>
<evidence type="ECO:0000256" key="7">
    <source>
        <dbReference type="SAM" id="Phobius"/>
    </source>
</evidence>
<reference evidence="9 10" key="1">
    <citation type="submission" date="2024-11" db="EMBL/GenBank/DDBJ databases">
        <title>Chromosome-level genome assembly of the freshwater bivalve Anodonta woodiana.</title>
        <authorList>
            <person name="Chen X."/>
        </authorList>
    </citation>
    <scope>NUCLEOTIDE SEQUENCE [LARGE SCALE GENOMIC DNA]</scope>
    <source>
        <strain evidence="9">MN2024</strain>
        <tissue evidence="9">Gills</tissue>
    </source>
</reference>
<dbReference type="InterPro" id="IPR001611">
    <property type="entry name" value="Leu-rich_rpt"/>
</dbReference>
<dbReference type="PANTHER" id="PTHR24365:SF541">
    <property type="entry name" value="PROTEIN TOLL-RELATED"/>
    <property type="match status" value="1"/>
</dbReference>
<dbReference type="InterPro" id="IPR035897">
    <property type="entry name" value="Toll_tir_struct_dom_sf"/>
</dbReference>
<name>A0ABD3XQ24_SINWO</name>
<comment type="similarity">
    <text evidence="2">Belongs to the Toll-like receptor family.</text>
</comment>
<dbReference type="GO" id="GO:0016020">
    <property type="term" value="C:membrane"/>
    <property type="evidence" value="ECO:0007669"/>
    <property type="project" value="UniProtKB-SubCell"/>
</dbReference>
<keyword evidence="3 7" id="KW-0812">Transmembrane</keyword>
<evidence type="ECO:0000313" key="10">
    <source>
        <dbReference type="Proteomes" id="UP001634394"/>
    </source>
</evidence>
<evidence type="ECO:0000259" key="8">
    <source>
        <dbReference type="PROSITE" id="PS50104"/>
    </source>
</evidence>
<dbReference type="AlphaFoldDB" id="A0ABD3XQ24"/>
<dbReference type="InterPro" id="IPR032675">
    <property type="entry name" value="LRR_dom_sf"/>
</dbReference>
<dbReference type="PROSITE" id="PS51450">
    <property type="entry name" value="LRR"/>
    <property type="match status" value="1"/>
</dbReference>
<keyword evidence="5 7" id="KW-1133">Transmembrane helix</keyword>
<evidence type="ECO:0000256" key="2">
    <source>
        <dbReference type="ARBA" id="ARBA00009634"/>
    </source>
</evidence>
<keyword evidence="6 7" id="KW-0472">Membrane</keyword>
<feature type="transmembrane region" description="Helical" evidence="7">
    <location>
        <begin position="589"/>
        <end position="612"/>
    </location>
</feature>
<organism evidence="9 10">
    <name type="scientific">Sinanodonta woodiana</name>
    <name type="common">Chinese pond mussel</name>
    <name type="synonym">Anodonta woodiana</name>
    <dbReference type="NCBI Taxonomy" id="1069815"/>
    <lineage>
        <taxon>Eukaryota</taxon>
        <taxon>Metazoa</taxon>
        <taxon>Spiralia</taxon>
        <taxon>Lophotrochozoa</taxon>
        <taxon>Mollusca</taxon>
        <taxon>Bivalvia</taxon>
        <taxon>Autobranchia</taxon>
        <taxon>Heteroconchia</taxon>
        <taxon>Palaeoheterodonta</taxon>
        <taxon>Unionida</taxon>
        <taxon>Unionoidea</taxon>
        <taxon>Unionidae</taxon>
        <taxon>Unioninae</taxon>
        <taxon>Sinanodonta</taxon>
    </lineage>
</organism>
<comment type="subcellular location">
    <subcellularLocation>
        <location evidence="1">Membrane</location>
        <topology evidence="1">Single-pass membrane protein</topology>
    </subcellularLocation>
</comment>
<evidence type="ECO:0000313" key="9">
    <source>
        <dbReference type="EMBL" id="KAL3888291.1"/>
    </source>
</evidence>